<sequence>MTAISHVYNYTVRCPHIKDPSHPTSWLNHIEINHSCEISLDRITKWHNHSGTRVFEYEGFTVRESEQEGAYFSLQSDRFKEDFHTLVTVKIHIDKATKNASVQEIMQHIIRDYHVRLSKI</sequence>
<name>A0ABT0LBV9_9GAMM</name>
<gene>
    <name evidence="1" type="ORF">L2764_09385</name>
</gene>
<evidence type="ECO:0000313" key="1">
    <source>
        <dbReference type="EMBL" id="MCL1124686.1"/>
    </source>
</evidence>
<accession>A0ABT0LBV9</accession>
<evidence type="ECO:0000313" key="2">
    <source>
        <dbReference type="Proteomes" id="UP001203423"/>
    </source>
</evidence>
<keyword evidence="2" id="KW-1185">Reference proteome</keyword>
<reference evidence="1 2" key="1">
    <citation type="submission" date="2022-01" db="EMBL/GenBank/DDBJ databases">
        <title>Whole genome-based taxonomy of the Shewanellaceae.</title>
        <authorList>
            <person name="Martin-Rodriguez A.J."/>
        </authorList>
    </citation>
    <scope>NUCLEOTIDE SEQUENCE [LARGE SCALE GENOMIC DNA]</scope>
    <source>
        <strain evidence="1 2">DSM 17177</strain>
    </source>
</reference>
<dbReference type="RefSeq" id="WP_248939964.1">
    <property type="nucleotide sequence ID" value="NZ_JAKIKS010000029.1"/>
</dbReference>
<organism evidence="1 2">
    <name type="scientific">Shewanella surugensis</name>
    <dbReference type="NCBI Taxonomy" id="212020"/>
    <lineage>
        <taxon>Bacteria</taxon>
        <taxon>Pseudomonadati</taxon>
        <taxon>Pseudomonadota</taxon>
        <taxon>Gammaproteobacteria</taxon>
        <taxon>Alteromonadales</taxon>
        <taxon>Shewanellaceae</taxon>
        <taxon>Shewanella</taxon>
    </lineage>
</organism>
<proteinExistence type="predicted"/>
<comment type="caution">
    <text evidence="1">The sequence shown here is derived from an EMBL/GenBank/DDBJ whole genome shotgun (WGS) entry which is preliminary data.</text>
</comment>
<dbReference type="EMBL" id="JAKIKS010000029">
    <property type="protein sequence ID" value="MCL1124686.1"/>
    <property type="molecule type" value="Genomic_DNA"/>
</dbReference>
<dbReference type="Proteomes" id="UP001203423">
    <property type="component" value="Unassembled WGS sequence"/>
</dbReference>
<protein>
    <submittedName>
        <fullName evidence="1">Cytoplasmic protein</fullName>
    </submittedName>
</protein>